<dbReference type="CDD" id="cd02070">
    <property type="entry name" value="corrinoid_protein_B12-BD"/>
    <property type="match status" value="1"/>
</dbReference>
<dbReference type="InterPro" id="IPR006158">
    <property type="entry name" value="Cobalamin-bd"/>
</dbReference>
<dbReference type="Gene3D" id="3.40.50.280">
    <property type="entry name" value="Cobalamin-binding domain"/>
    <property type="match status" value="1"/>
</dbReference>
<dbReference type="InterPro" id="IPR017215">
    <property type="entry name" value="MetH_bac"/>
</dbReference>
<evidence type="ECO:0000256" key="2">
    <source>
        <dbReference type="ARBA" id="ARBA00001947"/>
    </source>
</evidence>
<dbReference type="PROSITE" id="PS51332">
    <property type="entry name" value="B12_BINDING"/>
    <property type="match status" value="1"/>
</dbReference>
<feature type="binding site" evidence="20">
    <location>
        <position position="208"/>
    </location>
    <ligand>
        <name>Zn(2+)</name>
        <dbReference type="ChEBI" id="CHEBI:29105"/>
    </ligand>
</feature>
<comment type="catalytic activity">
    <reaction evidence="1">
        <text>(6S)-5-methyl-5,6,7,8-tetrahydrofolate + L-homocysteine = (6S)-5,6,7,8-tetrahydrofolate + L-methionine</text>
        <dbReference type="Rhea" id="RHEA:11172"/>
        <dbReference type="ChEBI" id="CHEBI:18608"/>
        <dbReference type="ChEBI" id="CHEBI:57453"/>
        <dbReference type="ChEBI" id="CHEBI:57844"/>
        <dbReference type="ChEBI" id="CHEBI:58199"/>
        <dbReference type="EC" id="2.1.1.13"/>
    </reaction>
</comment>
<keyword evidence="13" id="KW-0949">S-adenosyl-L-methionine</keyword>
<evidence type="ECO:0000259" key="22">
    <source>
        <dbReference type="PROSITE" id="PS50972"/>
    </source>
</evidence>
<evidence type="ECO:0000259" key="23">
    <source>
        <dbReference type="PROSITE" id="PS51332"/>
    </source>
</evidence>
<evidence type="ECO:0000259" key="21">
    <source>
        <dbReference type="PROSITE" id="PS50970"/>
    </source>
</evidence>
<comment type="caution">
    <text evidence="25">The sequence shown here is derived from an EMBL/GenBank/DDBJ whole genome shotgun (WGS) entry which is preliminary data.</text>
</comment>
<dbReference type="Gene3D" id="3.20.20.330">
    <property type="entry name" value="Homocysteine-binding-like domain"/>
    <property type="match status" value="1"/>
</dbReference>
<dbReference type="GO" id="GO:0031419">
    <property type="term" value="F:cobalamin binding"/>
    <property type="evidence" value="ECO:0007669"/>
    <property type="project" value="UniProtKB-KW"/>
</dbReference>
<dbReference type="Gene3D" id="1.10.1240.10">
    <property type="entry name" value="Methionine synthase domain"/>
    <property type="match status" value="1"/>
</dbReference>
<dbReference type="SMART" id="SM01018">
    <property type="entry name" value="B12-binding_2"/>
    <property type="match status" value="1"/>
</dbReference>
<feature type="domain" description="Pterin-binding" evidence="22">
    <location>
        <begin position="319"/>
        <end position="575"/>
    </location>
</feature>
<sequence>MKSSELIELLKEKILIFDGAMGTMLFKNGLSPGSCPELLNIEFPNAVENVHRLYINAGAEVIETNTFGANRIKLSAFGIADKVKELNYRAVEIARKAAGTKVLVAGSIGPTGKLIFPLGDLSFDEAYAAFKEQAGYLLEAGADLIIIETMSDLQEMRAALLAVKEFGDIPVICQMTYEKNGRTITGSDPETAARVLSAMGATVVGLNCSLGPEEAIEIIKKMARAGGVYLSAQPNAGLPDTKGGVESYAVTPEYMAKYAREMVRLGVSVVGGCCGTTPEHIKAISEAVSDLRPPLRFPDRRCFLACRTRTLYIEGRGPTPFVGERINPTARKKLAESIKNGDFGPVIKEAEEQVRAGASILDVNVGVPGIDEASAMAKAVESIQRTVDVPLSIDSSNPEAIEAGLKYFCGRAIINSVDGSKDKLEKILPLARRYGAALIGLTLDESGIPESAEKRLKVAQKIVEYAEKYGIDRNFIFIDCLCLAAGVHQNQAIETLKAISLIKKELGVKTVLGISNISHGLPFRKTLNAAFLSMAIKEGLDLPIIDPLSPEVIGALRASDLLTDRDERGEYYVFSGRVEKTSEKTLKDAVINGNAENIKDLADLALKAGHSPLDVINEMVIPALEEVGKKYETGEFFLPQLIAAAEAAEMAFSHLRPLISSEKQKSHGTVVLATVRGDIHDIGKNIVKLMLSNNGFNVIDLGVDVPEEKIIEAAIESNADIIGLSALMTTTMVRMKDVVDLAKSRGIPSKIIVGGAVVTEEFAKMIGADGYAPDAVSAVNLVKKLVKLSH</sequence>
<evidence type="ECO:0000313" key="25">
    <source>
        <dbReference type="EMBL" id="KXG77502.1"/>
    </source>
</evidence>
<dbReference type="InterPro" id="IPR003726">
    <property type="entry name" value="HCY_dom"/>
</dbReference>
<dbReference type="GO" id="GO:0032259">
    <property type="term" value="P:methylation"/>
    <property type="evidence" value="ECO:0007669"/>
    <property type="project" value="UniProtKB-KW"/>
</dbReference>
<feature type="domain" description="B12-binding N-terminal" evidence="24">
    <location>
        <begin position="573"/>
        <end position="667"/>
    </location>
</feature>
<dbReference type="InterPro" id="IPR036594">
    <property type="entry name" value="Meth_synthase_dom"/>
</dbReference>
<evidence type="ECO:0000256" key="15">
    <source>
        <dbReference type="ARBA" id="ARBA00022833"/>
    </source>
</evidence>
<keyword evidence="26" id="KW-1185">Reference proteome</keyword>
<keyword evidence="11" id="KW-0846">Cobalamin</keyword>
<dbReference type="GO" id="GO:0005829">
    <property type="term" value="C:cytosol"/>
    <property type="evidence" value="ECO:0007669"/>
    <property type="project" value="TreeGrafter"/>
</dbReference>
<evidence type="ECO:0000256" key="11">
    <source>
        <dbReference type="ARBA" id="ARBA00022628"/>
    </source>
</evidence>
<dbReference type="STRING" id="520764.AN618_10540"/>
<dbReference type="PROSITE" id="PS50970">
    <property type="entry name" value="HCY"/>
    <property type="match status" value="1"/>
</dbReference>
<feature type="domain" description="Hcy-binding" evidence="21">
    <location>
        <begin position="3"/>
        <end position="288"/>
    </location>
</feature>
<dbReference type="PROSITE" id="PS51337">
    <property type="entry name" value="B12_BINDING_NTER"/>
    <property type="match status" value="1"/>
</dbReference>
<evidence type="ECO:0000256" key="5">
    <source>
        <dbReference type="ARBA" id="ARBA00010398"/>
    </source>
</evidence>
<dbReference type="GO" id="GO:0050667">
    <property type="term" value="P:homocysteine metabolic process"/>
    <property type="evidence" value="ECO:0007669"/>
    <property type="project" value="TreeGrafter"/>
</dbReference>
<evidence type="ECO:0000313" key="26">
    <source>
        <dbReference type="Proteomes" id="UP000070427"/>
    </source>
</evidence>
<evidence type="ECO:0000256" key="1">
    <source>
        <dbReference type="ARBA" id="ARBA00001700"/>
    </source>
</evidence>
<dbReference type="InterPro" id="IPR036589">
    <property type="entry name" value="HCY_dom_sf"/>
</dbReference>
<dbReference type="AlphaFoldDB" id="A0A140LAC7"/>
<evidence type="ECO:0000256" key="17">
    <source>
        <dbReference type="ARBA" id="ARBA00023285"/>
    </source>
</evidence>
<evidence type="ECO:0000256" key="13">
    <source>
        <dbReference type="ARBA" id="ARBA00022691"/>
    </source>
</evidence>
<protein>
    <recommendedName>
        <fullName evidence="8">Methionine synthase</fullName>
        <ecNumber evidence="7">2.1.1.13</ecNumber>
    </recommendedName>
    <alternativeName>
        <fullName evidence="19">5-methyltetrahydrofolate--homocysteine methyltransferase</fullName>
    </alternativeName>
</protein>
<accession>A0A140LAC7</accession>
<keyword evidence="10" id="KW-0028">Amino-acid biosynthesis</keyword>
<keyword evidence="9 20" id="KW-0489">Methyltransferase</keyword>
<dbReference type="SUPFAM" id="SSF52242">
    <property type="entry name" value="Cobalamin (vitamin B12)-binding domain"/>
    <property type="match status" value="1"/>
</dbReference>
<evidence type="ECO:0000256" key="8">
    <source>
        <dbReference type="ARBA" id="ARBA00013998"/>
    </source>
</evidence>
<comment type="cofactor">
    <cofactor evidence="2 20">
        <name>Zn(2+)</name>
        <dbReference type="ChEBI" id="CHEBI:29105"/>
    </cofactor>
</comment>
<comment type="similarity">
    <text evidence="5">Belongs to the vitamin-B12 dependent methionine synthase family.</text>
</comment>
<evidence type="ECO:0000256" key="9">
    <source>
        <dbReference type="ARBA" id="ARBA00022603"/>
    </source>
</evidence>
<dbReference type="EC" id="2.1.1.13" evidence="7"/>
<dbReference type="PANTHER" id="PTHR45833">
    <property type="entry name" value="METHIONINE SYNTHASE"/>
    <property type="match status" value="1"/>
</dbReference>
<dbReference type="RefSeq" id="WP_066352903.1">
    <property type="nucleotide sequence ID" value="NZ_LOED01000010.1"/>
</dbReference>
<comment type="function">
    <text evidence="18">Catalyzes the transfer of a methyl group from methyl-cobalamin to homocysteine, yielding enzyme-bound cob(I)alamin and methionine. Subsequently, remethylates the cofactor using methyltetrahydrofolate.</text>
</comment>
<dbReference type="InterPro" id="IPR036724">
    <property type="entry name" value="Cobalamin-bd_sf"/>
</dbReference>
<comment type="pathway">
    <text evidence="4">Amino-acid biosynthesis; L-methionine biosynthesis via de novo pathway; L-methionine from L-homocysteine (MetH route): step 1/1.</text>
</comment>
<evidence type="ECO:0000259" key="24">
    <source>
        <dbReference type="PROSITE" id="PS51337"/>
    </source>
</evidence>
<gene>
    <name evidence="25" type="primary">metH_3</name>
    <name evidence="25" type="ORF">AN618_10540</name>
</gene>
<keyword evidence="12 20" id="KW-0808">Transferase</keyword>
<evidence type="ECO:0000256" key="10">
    <source>
        <dbReference type="ARBA" id="ARBA00022605"/>
    </source>
</evidence>
<feature type="domain" description="B12-binding" evidence="23">
    <location>
        <begin position="667"/>
        <end position="790"/>
    </location>
</feature>
<evidence type="ECO:0000256" key="4">
    <source>
        <dbReference type="ARBA" id="ARBA00005178"/>
    </source>
</evidence>
<dbReference type="PATRIC" id="fig|520764.3.peg.1089"/>
<evidence type="ECO:0000256" key="16">
    <source>
        <dbReference type="ARBA" id="ARBA00023167"/>
    </source>
</evidence>
<dbReference type="InParanoid" id="A0A140LAC7"/>
<dbReference type="UniPathway" id="UPA00051">
    <property type="reaction ID" value="UER00081"/>
</dbReference>
<keyword evidence="17" id="KW-0170">Cobalt</keyword>
<dbReference type="SUPFAM" id="SSF51717">
    <property type="entry name" value="Dihydropteroate synthetase-like"/>
    <property type="match status" value="1"/>
</dbReference>
<organism evidence="25 26">
    <name type="scientific">Fervidicola ferrireducens</name>
    <dbReference type="NCBI Taxonomy" id="520764"/>
    <lineage>
        <taxon>Bacteria</taxon>
        <taxon>Bacillati</taxon>
        <taxon>Bacillota</taxon>
        <taxon>Clostridia</taxon>
        <taxon>Thermosediminibacterales</taxon>
        <taxon>Thermosediminibacteraceae</taxon>
        <taxon>Fervidicola</taxon>
    </lineage>
</organism>
<keyword evidence="15 20" id="KW-0862">Zinc</keyword>
<comment type="similarity">
    <text evidence="6">Belongs to the methylamine corrinoid protein family.</text>
</comment>
<dbReference type="Pfam" id="PF02574">
    <property type="entry name" value="S-methyl_trans"/>
    <property type="match status" value="1"/>
</dbReference>
<dbReference type="SUPFAM" id="SSF47644">
    <property type="entry name" value="Methionine synthase domain"/>
    <property type="match status" value="1"/>
</dbReference>
<evidence type="ECO:0000256" key="12">
    <source>
        <dbReference type="ARBA" id="ARBA00022679"/>
    </source>
</evidence>
<dbReference type="FunFam" id="3.40.50.280:FF:000003">
    <property type="entry name" value="Dimethylamine methyltransferase corrinoid protein"/>
    <property type="match status" value="1"/>
</dbReference>
<dbReference type="PROSITE" id="PS50972">
    <property type="entry name" value="PTERIN_BINDING"/>
    <property type="match status" value="1"/>
</dbReference>
<dbReference type="PIRSF" id="PIRSF037472">
    <property type="entry name" value="DHPS_mtfrase"/>
    <property type="match status" value="1"/>
</dbReference>
<dbReference type="InterPro" id="IPR050554">
    <property type="entry name" value="Met_Synthase/Corrinoid"/>
</dbReference>
<dbReference type="PANTHER" id="PTHR45833:SF1">
    <property type="entry name" value="METHIONINE SYNTHASE"/>
    <property type="match status" value="1"/>
</dbReference>
<evidence type="ECO:0000256" key="7">
    <source>
        <dbReference type="ARBA" id="ARBA00012032"/>
    </source>
</evidence>
<proteinExistence type="inferred from homology"/>
<dbReference type="GO" id="GO:0008705">
    <property type="term" value="F:methionine synthase activity"/>
    <property type="evidence" value="ECO:0007669"/>
    <property type="project" value="UniProtKB-EC"/>
</dbReference>
<dbReference type="GO" id="GO:0046653">
    <property type="term" value="P:tetrahydrofolate metabolic process"/>
    <property type="evidence" value="ECO:0007669"/>
    <property type="project" value="TreeGrafter"/>
</dbReference>
<dbReference type="Pfam" id="PF02310">
    <property type="entry name" value="B12-binding"/>
    <property type="match status" value="1"/>
</dbReference>
<dbReference type="SUPFAM" id="SSF82282">
    <property type="entry name" value="Homocysteine S-methyltransferase"/>
    <property type="match status" value="1"/>
</dbReference>
<feature type="binding site" evidence="20">
    <location>
        <position position="273"/>
    </location>
    <ligand>
        <name>Zn(2+)</name>
        <dbReference type="ChEBI" id="CHEBI:29105"/>
    </ligand>
</feature>
<dbReference type="Pfam" id="PF00809">
    <property type="entry name" value="Pterin_bind"/>
    <property type="match status" value="1"/>
</dbReference>
<evidence type="ECO:0000256" key="14">
    <source>
        <dbReference type="ARBA" id="ARBA00022723"/>
    </source>
</evidence>
<dbReference type="FunFam" id="3.20.20.330:FF:000001">
    <property type="entry name" value="Methionine synthase"/>
    <property type="match status" value="1"/>
</dbReference>
<reference evidence="25 26" key="1">
    <citation type="submission" date="2015-12" db="EMBL/GenBank/DDBJ databases">
        <title>Draft genome sequnece of Fervidicola ferrireducens strain Y170.</title>
        <authorList>
            <person name="Patel B.K."/>
        </authorList>
    </citation>
    <scope>NUCLEOTIDE SEQUENCE [LARGE SCALE GENOMIC DNA]</scope>
    <source>
        <strain evidence="25 26">Y170</strain>
    </source>
</reference>
<keyword evidence="16" id="KW-0486">Methionine biosynthesis</keyword>
<dbReference type="Gene3D" id="3.20.20.20">
    <property type="entry name" value="Dihydropteroate synthase-like"/>
    <property type="match status" value="1"/>
</dbReference>
<dbReference type="Pfam" id="PF02607">
    <property type="entry name" value="B12-binding_2"/>
    <property type="match status" value="1"/>
</dbReference>
<evidence type="ECO:0000256" key="6">
    <source>
        <dbReference type="ARBA" id="ARBA00010854"/>
    </source>
</evidence>
<feature type="binding site" evidence="20">
    <location>
        <position position="274"/>
    </location>
    <ligand>
        <name>Zn(2+)</name>
        <dbReference type="ChEBI" id="CHEBI:29105"/>
    </ligand>
</feature>
<dbReference type="InterPro" id="IPR003759">
    <property type="entry name" value="Cbl-bd_cap"/>
</dbReference>
<dbReference type="InterPro" id="IPR000489">
    <property type="entry name" value="Pterin-binding_dom"/>
</dbReference>
<dbReference type="GO" id="GO:0046872">
    <property type="term" value="F:metal ion binding"/>
    <property type="evidence" value="ECO:0007669"/>
    <property type="project" value="UniProtKB-KW"/>
</dbReference>
<dbReference type="Proteomes" id="UP000070427">
    <property type="component" value="Unassembled WGS sequence"/>
</dbReference>
<keyword evidence="14 20" id="KW-0479">Metal-binding</keyword>
<name>A0A140LAC7_9FIRM</name>
<evidence type="ECO:0000256" key="19">
    <source>
        <dbReference type="ARBA" id="ARBA00031040"/>
    </source>
</evidence>
<evidence type="ECO:0000256" key="3">
    <source>
        <dbReference type="ARBA" id="ARBA00001956"/>
    </source>
</evidence>
<evidence type="ECO:0000256" key="20">
    <source>
        <dbReference type="PROSITE-ProRule" id="PRU00333"/>
    </source>
</evidence>
<comment type="cofactor">
    <cofactor evidence="3">
        <name>methylcob(III)alamin</name>
        <dbReference type="ChEBI" id="CHEBI:28115"/>
    </cofactor>
</comment>
<dbReference type="EMBL" id="LOED01000010">
    <property type="protein sequence ID" value="KXG77502.1"/>
    <property type="molecule type" value="Genomic_DNA"/>
</dbReference>
<dbReference type="NCBIfam" id="NF005719">
    <property type="entry name" value="PRK07535.1"/>
    <property type="match status" value="1"/>
</dbReference>
<evidence type="ECO:0000256" key="18">
    <source>
        <dbReference type="ARBA" id="ARBA00025552"/>
    </source>
</evidence>
<dbReference type="InterPro" id="IPR011005">
    <property type="entry name" value="Dihydropteroate_synth-like_sf"/>
</dbReference>